<evidence type="ECO:0000313" key="1">
    <source>
        <dbReference type="EMBL" id="OTA14240.1"/>
    </source>
</evidence>
<keyword evidence="2" id="KW-1185">Reference proteome</keyword>
<evidence type="ECO:0000313" key="2">
    <source>
        <dbReference type="Proteomes" id="UP000194350"/>
    </source>
</evidence>
<comment type="caution">
    <text evidence="1">The sequence shown here is derived from an EMBL/GenBank/DDBJ whole genome shotgun (WGS) entry which is preliminary data.</text>
</comment>
<organism evidence="1 2">
    <name type="scientific">Xenorhabdus vietnamensis</name>
    <dbReference type="NCBI Taxonomy" id="351656"/>
    <lineage>
        <taxon>Bacteria</taxon>
        <taxon>Pseudomonadati</taxon>
        <taxon>Pseudomonadota</taxon>
        <taxon>Gammaproteobacteria</taxon>
        <taxon>Enterobacterales</taxon>
        <taxon>Morganellaceae</taxon>
        <taxon>Xenorhabdus</taxon>
    </lineage>
</organism>
<dbReference type="EMBL" id="MUBJ01000040">
    <property type="protein sequence ID" value="OTA14240.1"/>
    <property type="molecule type" value="Genomic_DNA"/>
</dbReference>
<protein>
    <submittedName>
        <fullName evidence="1">Uncharacterized protein</fullName>
    </submittedName>
</protein>
<name>A0A1Y2S8J2_9GAMM</name>
<accession>A0A1Y2S8J2</accession>
<proteinExistence type="predicted"/>
<dbReference type="AlphaFoldDB" id="A0A1Y2S8J2"/>
<gene>
    <name evidence="1" type="ORF">Xvie_03874</name>
</gene>
<reference evidence="1 2" key="1">
    <citation type="submission" date="2016-10" db="EMBL/GenBank/DDBJ databases">
        <title>Systematic genetic and metabolomic analysis of Xenorhabdus and Photorhabdus spp., highlights the requirements for a dual symbiotic and pathogenic life style.</title>
        <authorList>
            <person name="Tobias N.J."/>
            <person name="Wolff H."/>
            <person name="Djahanschiri B."/>
            <person name="Pidot S.J."/>
            <person name="Stinear T.P."/>
            <person name="Ebersberger I."/>
            <person name="Bode H.B."/>
        </authorList>
    </citation>
    <scope>NUCLEOTIDE SEQUENCE [LARGE SCALE GENOMIC DNA]</scope>
    <source>
        <strain evidence="1 2">DSM 22392</strain>
    </source>
</reference>
<sequence>MQPGITLFKAGDNTGDTPAFYAILCDRQGGGAVEYGRKIYRRVRTRQPHFQLERLRKVFIQGKVGDDKGLWRQTAGGQRKLQAAGRTFAPTPRQLAGFLQGFGGGVLAICRPFGQSLSVAAQHPCGLLSQTGALLPLLKQRLSLLKFRNVLFY</sequence>
<dbReference type="Proteomes" id="UP000194350">
    <property type="component" value="Unassembled WGS sequence"/>
</dbReference>